<sequence length="277" mass="31189">MNSPVFLTDLDHTFLRSDQSVSPFSRDVWNRIARHTPLTVATARSFSKSHDFLSALHLDAPMILLDGSMVVLPDKTLIDIKTVAKEIGDELIEAGRRFDNIEPFVIGLTDRDLNEAFRYPEKVTPMQRQVLENYKSDPRLERLGRMEAMEETLKIVYMAEEARLRPLTEHFKALFGDALEFKLSPEKYTGGYYLTILHPLGDKAHAMAKVAEYMEHDTADFTVFGDSLNDLGMFELAGTACAVQNALDEVKAAADIVLPHTNDEDAVARYLQEATHA</sequence>
<dbReference type="Gene3D" id="3.30.1240.10">
    <property type="match status" value="1"/>
</dbReference>
<dbReference type="PANTHER" id="PTHR10000:SF8">
    <property type="entry name" value="HAD SUPERFAMILY HYDROLASE-LIKE, TYPE 3"/>
    <property type="match status" value="1"/>
</dbReference>
<dbReference type="PANTHER" id="PTHR10000">
    <property type="entry name" value="PHOSPHOSERINE PHOSPHATASE"/>
    <property type="match status" value="1"/>
</dbReference>
<protein>
    <submittedName>
        <fullName evidence="1">HAD-IIB family hydrolase</fullName>
    </submittedName>
</protein>
<dbReference type="InterPro" id="IPR023214">
    <property type="entry name" value="HAD_sf"/>
</dbReference>
<dbReference type="RefSeq" id="WP_345972086.1">
    <property type="nucleotide sequence ID" value="NZ_CP147920.1"/>
</dbReference>
<keyword evidence="1" id="KW-0378">Hydrolase</keyword>
<accession>A0ABZ3H9J5</accession>
<dbReference type="NCBIfam" id="TIGR01484">
    <property type="entry name" value="HAD-SF-IIB"/>
    <property type="match status" value="1"/>
</dbReference>
<reference evidence="1 2" key="1">
    <citation type="submission" date="2024-03" db="EMBL/GenBank/DDBJ databases">
        <title>Sulfurimonas sp. HSL3-1.</title>
        <authorList>
            <person name="Wang S."/>
        </authorList>
    </citation>
    <scope>NUCLEOTIDE SEQUENCE [LARGE SCALE GENOMIC DNA]</scope>
    <source>
        <strain evidence="1 2">HSL3-1</strain>
    </source>
</reference>
<dbReference type="Pfam" id="PF08282">
    <property type="entry name" value="Hydrolase_3"/>
    <property type="match status" value="1"/>
</dbReference>
<organism evidence="1 2">
    <name type="scientific">Sulfurimonas diazotrophicus</name>
    <dbReference type="NCBI Taxonomy" id="3131939"/>
    <lineage>
        <taxon>Bacteria</taxon>
        <taxon>Pseudomonadati</taxon>
        <taxon>Campylobacterota</taxon>
        <taxon>Epsilonproteobacteria</taxon>
        <taxon>Campylobacterales</taxon>
        <taxon>Sulfurimonadaceae</taxon>
        <taxon>Sulfurimonas</taxon>
    </lineage>
</organism>
<dbReference type="InterPro" id="IPR006379">
    <property type="entry name" value="HAD-SF_hydro_IIB"/>
</dbReference>
<evidence type="ECO:0000313" key="1">
    <source>
        <dbReference type="EMBL" id="XAU14346.1"/>
    </source>
</evidence>
<dbReference type="InterPro" id="IPR036412">
    <property type="entry name" value="HAD-like_sf"/>
</dbReference>
<dbReference type="SUPFAM" id="SSF56784">
    <property type="entry name" value="HAD-like"/>
    <property type="match status" value="1"/>
</dbReference>
<proteinExistence type="predicted"/>
<dbReference type="EMBL" id="CP147920">
    <property type="protein sequence ID" value="XAU14346.1"/>
    <property type="molecule type" value="Genomic_DNA"/>
</dbReference>
<name>A0ABZ3H9J5_9BACT</name>
<dbReference type="Proteomes" id="UP001447842">
    <property type="component" value="Chromosome"/>
</dbReference>
<gene>
    <name evidence="1" type="ORF">WCY31_08785</name>
</gene>
<dbReference type="GO" id="GO:0016787">
    <property type="term" value="F:hydrolase activity"/>
    <property type="evidence" value="ECO:0007669"/>
    <property type="project" value="UniProtKB-KW"/>
</dbReference>
<keyword evidence="2" id="KW-1185">Reference proteome</keyword>
<evidence type="ECO:0000313" key="2">
    <source>
        <dbReference type="Proteomes" id="UP001447842"/>
    </source>
</evidence>
<dbReference type="Gene3D" id="3.40.50.1000">
    <property type="entry name" value="HAD superfamily/HAD-like"/>
    <property type="match status" value="1"/>
</dbReference>